<dbReference type="KEGG" id="spib:G8759_33265"/>
<gene>
    <name evidence="2" type="ORF">G8759_33265</name>
</gene>
<feature type="transmembrane region" description="Helical" evidence="1">
    <location>
        <begin position="170"/>
        <end position="192"/>
    </location>
</feature>
<dbReference type="AlphaFoldDB" id="A0A6G9AXQ5"/>
<organism evidence="2 3">
    <name type="scientific">Spirosoma aureum</name>
    <dbReference type="NCBI Taxonomy" id="2692134"/>
    <lineage>
        <taxon>Bacteria</taxon>
        <taxon>Pseudomonadati</taxon>
        <taxon>Bacteroidota</taxon>
        <taxon>Cytophagia</taxon>
        <taxon>Cytophagales</taxon>
        <taxon>Cytophagaceae</taxon>
        <taxon>Spirosoma</taxon>
    </lineage>
</organism>
<dbReference type="EMBL" id="CP050063">
    <property type="protein sequence ID" value="QIP17164.1"/>
    <property type="molecule type" value="Genomic_DNA"/>
</dbReference>
<name>A0A6G9AXQ5_9BACT</name>
<keyword evidence="1" id="KW-0472">Membrane</keyword>
<keyword evidence="1" id="KW-0812">Transmembrane</keyword>
<evidence type="ECO:0000313" key="2">
    <source>
        <dbReference type="EMBL" id="QIP17164.1"/>
    </source>
</evidence>
<reference evidence="2 3" key="1">
    <citation type="submission" date="2020-03" db="EMBL/GenBank/DDBJ databases">
        <authorList>
            <person name="Kim M.K."/>
        </authorList>
    </citation>
    <scope>NUCLEOTIDE SEQUENCE [LARGE SCALE GENOMIC DNA]</scope>
    <source>
        <strain evidence="2 3">BT328</strain>
    </source>
</reference>
<protein>
    <submittedName>
        <fullName evidence="2">DUF4190 domain-containing protein</fullName>
    </submittedName>
</protein>
<keyword evidence="3" id="KW-1185">Reference proteome</keyword>
<keyword evidence="1" id="KW-1133">Transmembrane helix</keyword>
<proteinExistence type="predicted"/>
<evidence type="ECO:0000256" key="1">
    <source>
        <dbReference type="SAM" id="Phobius"/>
    </source>
</evidence>
<feature type="transmembrane region" description="Helical" evidence="1">
    <location>
        <begin position="147"/>
        <end position="164"/>
    </location>
</feature>
<accession>A0A6G9AXQ5</accession>
<sequence>MFSFCQRSVSPGAFIAICILTLLSSCGPTHPAYFQSQRNAIQRTSLTTFPVTTSTDTVPILQELSSFSSETMVATLPTATTSPTGSLTKVADSERTQAVANVSRHRNPDSYHNQRFSRWFHSLPIAHVAPRAHTIDRNSTSRKTYKLALVALGLAVLSFSSLFVSGGTLMWVLGVTLPLTATLLGVASLTTIRRNRDRYRGKGWAMAAIMLGTGVLGLALVALAALSVSETVNR</sequence>
<dbReference type="RefSeq" id="WP_167217752.1">
    <property type="nucleotide sequence ID" value="NZ_CP050063.1"/>
</dbReference>
<dbReference type="Proteomes" id="UP000501802">
    <property type="component" value="Chromosome"/>
</dbReference>
<feature type="transmembrane region" description="Helical" evidence="1">
    <location>
        <begin position="204"/>
        <end position="228"/>
    </location>
</feature>
<feature type="transmembrane region" description="Helical" evidence="1">
    <location>
        <begin position="12"/>
        <end position="34"/>
    </location>
</feature>
<evidence type="ECO:0000313" key="3">
    <source>
        <dbReference type="Proteomes" id="UP000501802"/>
    </source>
</evidence>
<dbReference type="PROSITE" id="PS51257">
    <property type="entry name" value="PROKAR_LIPOPROTEIN"/>
    <property type="match status" value="1"/>
</dbReference>